<dbReference type="PANTHER" id="PTHR39159">
    <property type="match status" value="1"/>
</dbReference>
<gene>
    <name evidence="3" type="ordered locus">trd_1179</name>
</gene>
<dbReference type="SUPFAM" id="SSF159234">
    <property type="entry name" value="FomD-like"/>
    <property type="match status" value="1"/>
</dbReference>
<organism evidence="3 4">
    <name type="scientific">Thermomicrobium roseum (strain ATCC 27502 / DSM 5159 / P-2)</name>
    <dbReference type="NCBI Taxonomy" id="309801"/>
    <lineage>
        <taxon>Bacteria</taxon>
        <taxon>Pseudomonadati</taxon>
        <taxon>Thermomicrobiota</taxon>
        <taxon>Thermomicrobia</taxon>
        <taxon>Thermomicrobiales</taxon>
        <taxon>Thermomicrobiaceae</taxon>
        <taxon>Thermomicrobium</taxon>
    </lineage>
</organism>
<proteinExistence type="predicted"/>
<dbReference type="HOGENOM" id="CLU_1650850_0_0_0"/>
<protein>
    <recommendedName>
        <fullName evidence="2">DUF402 domain-containing protein</fullName>
    </recommendedName>
</protein>
<accession>B9L0V8</accession>
<dbReference type="Gene3D" id="2.40.380.10">
    <property type="entry name" value="FomD-like"/>
    <property type="match status" value="1"/>
</dbReference>
<dbReference type="RefSeq" id="WP_015922132.1">
    <property type="nucleotide sequence ID" value="NC_011959.1"/>
</dbReference>
<dbReference type="EMBL" id="CP001275">
    <property type="protein sequence ID" value="ACM04738.1"/>
    <property type="molecule type" value="Genomic_DNA"/>
</dbReference>
<evidence type="ECO:0000313" key="4">
    <source>
        <dbReference type="Proteomes" id="UP000000447"/>
    </source>
</evidence>
<dbReference type="InterPro" id="IPR035930">
    <property type="entry name" value="FomD-like_sf"/>
</dbReference>
<evidence type="ECO:0000313" key="3">
    <source>
        <dbReference type="EMBL" id="ACM04738.1"/>
    </source>
</evidence>
<dbReference type="InterPro" id="IPR007295">
    <property type="entry name" value="DUF402"/>
</dbReference>
<feature type="domain" description="DUF402" evidence="2">
    <location>
        <begin position="52"/>
        <end position="154"/>
    </location>
</feature>
<dbReference type="eggNOG" id="COG2306">
    <property type="taxonomic scope" value="Bacteria"/>
</dbReference>
<reference evidence="3 4" key="1">
    <citation type="journal article" date="2009" name="PLoS ONE">
        <title>Complete genome sequence of the aerobic CO-oxidizing thermophile Thermomicrobium roseum.</title>
        <authorList>
            <person name="Wu D."/>
            <person name="Raymond J."/>
            <person name="Wu M."/>
            <person name="Chatterji S."/>
            <person name="Ren Q."/>
            <person name="Graham J.E."/>
            <person name="Bryant D.A."/>
            <person name="Robb F."/>
            <person name="Colman A."/>
            <person name="Tallon L.J."/>
            <person name="Badger J.H."/>
            <person name="Madupu R."/>
            <person name="Ward N.L."/>
            <person name="Eisen J.A."/>
        </authorList>
    </citation>
    <scope>NUCLEOTIDE SEQUENCE [LARGE SCALE GENOMIC DNA]</scope>
    <source>
        <strain evidence="4">ATCC 27502 / DSM 5159 / P-2</strain>
    </source>
</reference>
<evidence type="ECO:0000259" key="2">
    <source>
        <dbReference type="Pfam" id="PF04167"/>
    </source>
</evidence>
<name>B9L0V8_THERP</name>
<dbReference type="GO" id="GO:0016787">
    <property type="term" value="F:hydrolase activity"/>
    <property type="evidence" value="ECO:0007669"/>
    <property type="project" value="UniProtKB-KW"/>
</dbReference>
<dbReference type="KEGG" id="tro:trd_1179"/>
<dbReference type="STRING" id="309801.trd_1179"/>
<dbReference type="InterPro" id="IPR050212">
    <property type="entry name" value="Ntdp-like"/>
</dbReference>
<dbReference type="AlphaFoldDB" id="B9L0V8"/>
<dbReference type="Proteomes" id="UP000000447">
    <property type="component" value="Chromosome"/>
</dbReference>
<sequence length="163" mass="18396">MRFPAEHPLTIVKLDPVGRVVARYPGTIHPAAPGWIAIVADWQLGTVEVGPLRFEPGDRLIEYFSFVEPINAFALFAPDGTFKGWYANVACPAYLEERTLFWRDLYIDIIGAPDGQITVLDEEELEESQLSQRDPEGYACILAARDRLLTALRTRAYPFHLYG</sequence>
<keyword evidence="4" id="KW-1185">Reference proteome</keyword>
<dbReference type="Pfam" id="PF04167">
    <property type="entry name" value="DUF402"/>
    <property type="match status" value="1"/>
</dbReference>
<keyword evidence="1" id="KW-0378">Hydrolase</keyword>
<evidence type="ECO:0000256" key="1">
    <source>
        <dbReference type="ARBA" id="ARBA00022801"/>
    </source>
</evidence>
<dbReference type="PANTHER" id="PTHR39159:SF1">
    <property type="entry name" value="UPF0374 PROTEIN YGAC"/>
    <property type="match status" value="1"/>
</dbReference>